<sequence>MNIITNRLKFTFHIDNIKRDFIFLSLQREKNSKWWGAKQLDYIIGDEYKALAVCYKDNYAYAMFKRQGNNGYELEKRIRNNDDCLQDCIAKEVEIEKINSCDEENFINNEVLGRLLLNYLGSSRSRFSNLHFSNLTGSLLKIPSLKIGKLARSILVAQVNLNYIKNTDNEFLLNVSMGNYRLEKDIRAELRNAKGENKKQLLKYLKRPRYIIDDGKATLIRWLGSEDKNNPNSTYIKAGKKGKKAHKNFLNFDSLADFENSKAGILHQVILDMRKYLKSYLTVEFIPLETKKCLRFDRTNFIFTQQNKATKKLNSIIENQSINIIDLVNNEESQNLVEKIKKELIPYFQNETLISVSNHDINDAFNVRIIRDKNYYKRNNIEDKYLSSENNIQRQNLTIESIPTKEIKAIIKTIIKELIIKQDISRQKISLFDWSKITQLSNKKWIFAMYDENNDDNNQNKSLTFMTINHDGSFELDTLTSDDNMFLQTHKYDEYKEYIEQVIKQEKKAESYFKFEGFILSENHDINLIFRSDEITLPNLDQIKFVLEEQEKELPEYLSNGFTITNIVQDFLTIYPQFNNNEKFDIFCQELKNNYPRHISKKELYGLIKQYLGGKNNSASTKEATQFRDYLLEKYQVRFTFPKDNDSKYSFFFNNININYFEETETEAHYFVGCSVEAINSSFKDSCHLRKIVAVKNSQLVFQDLLKTMDVDFVRTGQSTVIPFPFKYIREYHNLSS</sequence>
<dbReference type="EMBL" id="WMIA01000015">
    <property type="protein sequence ID" value="MTF39626.1"/>
    <property type="molecule type" value="Genomic_DNA"/>
</dbReference>
<dbReference type="RefSeq" id="WP_155084143.1">
    <property type="nucleotide sequence ID" value="NZ_WMIA01000015.1"/>
</dbReference>
<name>A0A844H085_9CHRO</name>
<dbReference type="AlphaFoldDB" id="A0A844H085"/>
<comment type="caution">
    <text evidence="1">The sequence shown here is derived from an EMBL/GenBank/DDBJ whole genome shotgun (WGS) entry which is preliminary data.</text>
</comment>
<dbReference type="Proteomes" id="UP000437131">
    <property type="component" value="Unassembled WGS sequence"/>
</dbReference>
<evidence type="ECO:0000313" key="1">
    <source>
        <dbReference type="EMBL" id="MTF39626.1"/>
    </source>
</evidence>
<proteinExistence type="predicted"/>
<gene>
    <name evidence="1" type="ORF">GGC33_11905</name>
</gene>
<reference evidence="1 2" key="1">
    <citation type="submission" date="2019-11" db="EMBL/GenBank/DDBJ databases">
        <title>Isolation of a new High Light Tolerant Cyanobacteria.</title>
        <authorList>
            <person name="Dobson Z."/>
            <person name="Vaughn N."/>
            <person name="Vaughn M."/>
            <person name="Fromme P."/>
            <person name="Mazor Y."/>
        </authorList>
    </citation>
    <scope>NUCLEOTIDE SEQUENCE [LARGE SCALE GENOMIC DNA]</scope>
    <source>
        <strain evidence="1 2">0216</strain>
    </source>
</reference>
<accession>A0A844H085</accession>
<organism evidence="1 2">
    <name type="scientific">Cyanobacterium aponinum 0216</name>
    <dbReference type="NCBI Taxonomy" id="2676140"/>
    <lineage>
        <taxon>Bacteria</taxon>
        <taxon>Bacillati</taxon>
        <taxon>Cyanobacteriota</taxon>
        <taxon>Cyanophyceae</taxon>
        <taxon>Oscillatoriophycideae</taxon>
        <taxon>Chroococcales</taxon>
        <taxon>Geminocystaceae</taxon>
        <taxon>Cyanobacterium</taxon>
    </lineage>
</organism>
<evidence type="ECO:0000313" key="2">
    <source>
        <dbReference type="Proteomes" id="UP000437131"/>
    </source>
</evidence>
<protein>
    <submittedName>
        <fullName evidence="1">Uncharacterized protein</fullName>
    </submittedName>
</protein>